<evidence type="ECO:0000313" key="4">
    <source>
        <dbReference type="EMBL" id="PXA63909.1"/>
    </source>
</evidence>
<proteinExistence type="predicted"/>
<keyword evidence="5" id="KW-1185">Reference proteome</keyword>
<dbReference type="RefSeq" id="WP_110107940.1">
    <property type="nucleotide sequence ID" value="NZ_JACBZZ010000001.1"/>
</dbReference>
<dbReference type="Pfam" id="PF01047">
    <property type="entry name" value="MarR"/>
    <property type="match status" value="1"/>
</dbReference>
<dbReference type="GO" id="GO:0003700">
    <property type="term" value="F:DNA-binding transcription factor activity"/>
    <property type="evidence" value="ECO:0007669"/>
    <property type="project" value="InterPro"/>
</dbReference>
<evidence type="ECO:0000256" key="3">
    <source>
        <dbReference type="ARBA" id="ARBA00023163"/>
    </source>
</evidence>
<dbReference type="InterPro" id="IPR000835">
    <property type="entry name" value="HTH_MarR-typ"/>
</dbReference>
<gene>
    <name evidence="4" type="ORF">CVS29_17785</name>
</gene>
<dbReference type="PRINTS" id="PR00598">
    <property type="entry name" value="HTHMARR"/>
</dbReference>
<dbReference type="AlphaFoldDB" id="A0A2V3DN45"/>
<keyword evidence="1" id="KW-0805">Transcription regulation</keyword>
<dbReference type="InterPro" id="IPR036388">
    <property type="entry name" value="WH-like_DNA-bd_sf"/>
</dbReference>
<dbReference type="SUPFAM" id="SSF46785">
    <property type="entry name" value="Winged helix' DNA-binding domain"/>
    <property type="match status" value="1"/>
</dbReference>
<evidence type="ECO:0000256" key="2">
    <source>
        <dbReference type="ARBA" id="ARBA00023125"/>
    </source>
</evidence>
<keyword evidence="2" id="KW-0238">DNA-binding</keyword>
<dbReference type="OrthoDB" id="69852at2"/>
<protein>
    <submittedName>
        <fullName evidence="4">MarR family transcriptional regulator</fullName>
    </submittedName>
</protein>
<accession>A0A2V3DN45</accession>
<organism evidence="4 5">
    <name type="scientific">Arthrobacter psychrochitiniphilus</name>
    <dbReference type="NCBI Taxonomy" id="291045"/>
    <lineage>
        <taxon>Bacteria</taxon>
        <taxon>Bacillati</taxon>
        <taxon>Actinomycetota</taxon>
        <taxon>Actinomycetes</taxon>
        <taxon>Micrococcales</taxon>
        <taxon>Micrococcaceae</taxon>
        <taxon>Arthrobacter</taxon>
    </lineage>
</organism>
<keyword evidence="3" id="KW-0804">Transcription</keyword>
<dbReference type="InterPro" id="IPR036390">
    <property type="entry name" value="WH_DNA-bd_sf"/>
</dbReference>
<reference evidence="4 5" key="1">
    <citation type="submission" date="2018-05" db="EMBL/GenBank/DDBJ databases">
        <title>Genetic diversity of glacier-inhabiting Cryobacterium bacteria in China and description of Cryobacterium mengkeensis sp. nov. and Arthrobacter glacialis sp. nov.</title>
        <authorList>
            <person name="Liu Q."/>
            <person name="Xin Y.-H."/>
        </authorList>
    </citation>
    <scope>NUCLEOTIDE SEQUENCE [LARGE SCALE GENOMIC DNA]</scope>
    <source>
        <strain evidence="4 5">GP3</strain>
    </source>
</reference>
<dbReference type="Proteomes" id="UP000246303">
    <property type="component" value="Unassembled WGS sequence"/>
</dbReference>
<dbReference type="EMBL" id="QHLZ01000020">
    <property type="protein sequence ID" value="PXA63909.1"/>
    <property type="molecule type" value="Genomic_DNA"/>
</dbReference>
<dbReference type="PROSITE" id="PS50995">
    <property type="entry name" value="HTH_MARR_2"/>
    <property type="match status" value="1"/>
</dbReference>
<dbReference type="PANTHER" id="PTHR42756:SF1">
    <property type="entry name" value="TRANSCRIPTIONAL REPRESSOR OF EMRAB OPERON"/>
    <property type="match status" value="1"/>
</dbReference>
<evidence type="ECO:0000256" key="1">
    <source>
        <dbReference type="ARBA" id="ARBA00023015"/>
    </source>
</evidence>
<evidence type="ECO:0000313" key="5">
    <source>
        <dbReference type="Proteomes" id="UP000246303"/>
    </source>
</evidence>
<dbReference type="Gene3D" id="1.10.10.10">
    <property type="entry name" value="Winged helix-like DNA-binding domain superfamily/Winged helix DNA-binding domain"/>
    <property type="match status" value="1"/>
</dbReference>
<name>A0A2V3DN45_9MICC</name>
<dbReference type="GO" id="GO:0003677">
    <property type="term" value="F:DNA binding"/>
    <property type="evidence" value="ECO:0007669"/>
    <property type="project" value="UniProtKB-KW"/>
</dbReference>
<dbReference type="PANTHER" id="PTHR42756">
    <property type="entry name" value="TRANSCRIPTIONAL REGULATOR, MARR"/>
    <property type="match status" value="1"/>
</dbReference>
<dbReference type="SMART" id="SM00347">
    <property type="entry name" value="HTH_MARR"/>
    <property type="match status" value="1"/>
</dbReference>
<comment type="caution">
    <text evidence="4">The sequence shown here is derived from an EMBL/GenBank/DDBJ whole genome shotgun (WGS) entry which is preliminary data.</text>
</comment>
<sequence>MRHGRAKIDAPETLLAPSELRYLVLAAQREGSRALSRKLSEFKLTVSQSEILLVLDEFGPLTLKGLGELIVCEAGSPSRIVEALVNQDLILRTPNPKDRRAVLLELSSKGTSLLPQLRKVEEEIDTETASLFSLEETQALTASLRRFLGFTASGPVLDRRFEQKRIPIQAPNRVA</sequence>